<evidence type="ECO:0000256" key="8">
    <source>
        <dbReference type="ARBA" id="ARBA00023125"/>
    </source>
</evidence>
<dbReference type="Pfam" id="PF21185">
    <property type="entry name" value="RecD_N"/>
    <property type="match status" value="1"/>
</dbReference>
<name>A0A1X7AKG7_9GAMM</name>
<dbReference type="InterPro" id="IPR006344">
    <property type="entry name" value="RecD"/>
</dbReference>
<comment type="similarity">
    <text evidence="11">Belongs to the RecD family.</text>
</comment>
<evidence type="ECO:0000313" key="15">
    <source>
        <dbReference type="Proteomes" id="UP000196573"/>
    </source>
</evidence>
<dbReference type="EC" id="5.6.2.3" evidence="11"/>
<evidence type="ECO:0000256" key="5">
    <source>
        <dbReference type="ARBA" id="ARBA00022806"/>
    </source>
</evidence>
<dbReference type="Pfam" id="PF13245">
    <property type="entry name" value="AAA_19"/>
    <property type="match status" value="1"/>
</dbReference>
<dbReference type="OrthoDB" id="9803432at2"/>
<dbReference type="InterPro" id="IPR050534">
    <property type="entry name" value="Coronavir_polyprotein_1ab"/>
</dbReference>
<evidence type="ECO:0000256" key="10">
    <source>
        <dbReference type="ARBA" id="ARBA00023235"/>
    </source>
</evidence>
<keyword evidence="3 11" id="KW-0227">DNA damage</keyword>
<comment type="miscellaneous">
    <text evidence="11">In the RecBCD complex, RecB has a slow 3'-5' helicase, an exonuclease activity and loads RecA onto ssDNA, RecD has a fast 5'-3' helicase activity, while RecC stimulates the ATPase and processivity of the RecB helicase and contributes to recognition of the Chi site.</text>
</comment>
<dbReference type="InterPro" id="IPR041851">
    <property type="entry name" value="RecD_N_sf"/>
</dbReference>
<keyword evidence="9 11" id="KW-0234">DNA repair</keyword>
<evidence type="ECO:0000256" key="9">
    <source>
        <dbReference type="ARBA" id="ARBA00023204"/>
    </source>
</evidence>
<evidence type="ECO:0000256" key="4">
    <source>
        <dbReference type="ARBA" id="ARBA00022801"/>
    </source>
</evidence>
<dbReference type="SUPFAM" id="SSF52540">
    <property type="entry name" value="P-loop containing nucleoside triphosphate hydrolases"/>
    <property type="match status" value="2"/>
</dbReference>
<keyword evidence="4 11" id="KW-0378">Hydrolase</keyword>
<keyword evidence="1 11" id="KW-0540">Nuclease</keyword>
<dbReference type="GO" id="GO:0043139">
    <property type="term" value="F:5'-3' DNA helicase activity"/>
    <property type="evidence" value="ECO:0007669"/>
    <property type="project" value="UniProtKB-UniRule"/>
</dbReference>
<dbReference type="CDD" id="cd17933">
    <property type="entry name" value="DEXSc_RecD-like"/>
    <property type="match status" value="1"/>
</dbReference>
<keyword evidence="2 11" id="KW-0547">Nucleotide-binding</keyword>
<dbReference type="CDD" id="cd18809">
    <property type="entry name" value="SF1_C_RecD"/>
    <property type="match status" value="1"/>
</dbReference>
<dbReference type="FunFam" id="3.40.50.300:FF:000912">
    <property type="entry name" value="RecBCD enzyme subunit RecD"/>
    <property type="match status" value="1"/>
</dbReference>
<sequence length="608" mass="66832">MLNALRQLADQNIIRPLDYHFARFLAAEHDDPVLLLAAALTSLQLGHGHTCLELNQDSLELLGTGRNLEAIRNCPSITSWATHLQTLAAVGDGHQATPLVLDNGRLYLMRYWQYEASIAYRMNHNRVIEHDTARTRAILERLFAGSGEGQTINWQMVAAAVAASRKISVISGGPGTGKTTTVTRLLALLVELAHIKDPYRNPTIHLAAPTGKAAARLTESIGSAKWKLDCEDVVRHAITDQASTIHRLLGVIPGKAEFRHNRENPLHLDILVVDEASMIDSSLMSRLLDALPDHAQLILLGDRDQLASVEAGSVLGDICSAMDFGYSPEQVQALQQLTGAALMEHIKAHGPTIRDGLCLLRKSYRFDEKSGIGLLARAVNTQNKAEVNNLAGEQRDDLQFCYSGDIQQQLLNEAIAGYRGYLEKVRGEAPAEEILEAFDQFQVLCALREGPQGVSGLNDSIRKALTKAGLIEAGDNDTWYPGRPVLITRNDPALELYNGDIGITVKQDGRYRVIFPKANGEPRFLLPSRLPEHDTVFAMTVHKSQGSEFDRVLLVMPDTPSPVLTRELLYTGITRAKSSLMLFSKPDILTSAVDRPVQRVTGLADRLQ</sequence>
<dbReference type="GO" id="GO:0000724">
    <property type="term" value="P:double-strand break repair via homologous recombination"/>
    <property type="evidence" value="ECO:0007669"/>
    <property type="project" value="UniProtKB-UniRule"/>
</dbReference>
<evidence type="ECO:0000259" key="12">
    <source>
        <dbReference type="Pfam" id="PF13538"/>
    </source>
</evidence>
<evidence type="ECO:0000256" key="7">
    <source>
        <dbReference type="ARBA" id="ARBA00022840"/>
    </source>
</evidence>
<reference evidence="14 15" key="1">
    <citation type="submission" date="2017-03" db="EMBL/GenBank/DDBJ databases">
        <authorList>
            <person name="Afonso C.L."/>
            <person name="Miller P.J."/>
            <person name="Scott M.A."/>
            <person name="Spackman E."/>
            <person name="Goraichik I."/>
            <person name="Dimitrov K.M."/>
            <person name="Suarez D.L."/>
            <person name="Swayne D.E."/>
        </authorList>
    </citation>
    <scope>NUCLEOTIDE SEQUENCE [LARGE SCALE GENOMIC DNA]</scope>
    <source>
        <strain evidence="14">SB41UT1</strain>
    </source>
</reference>
<keyword evidence="15" id="KW-1185">Reference proteome</keyword>
<dbReference type="GO" id="GO:0005524">
    <property type="term" value="F:ATP binding"/>
    <property type="evidence" value="ECO:0007669"/>
    <property type="project" value="UniProtKB-UniRule"/>
</dbReference>
<dbReference type="NCBIfam" id="TIGR01447">
    <property type="entry name" value="recD"/>
    <property type="match status" value="1"/>
</dbReference>
<evidence type="ECO:0000256" key="6">
    <source>
        <dbReference type="ARBA" id="ARBA00022839"/>
    </source>
</evidence>
<evidence type="ECO:0000313" key="14">
    <source>
        <dbReference type="EMBL" id="SMA47144.1"/>
    </source>
</evidence>
<dbReference type="GO" id="GO:0017116">
    <property type="term" value="F:single-stranded DNA helicase activity"/>
    <property type="evidence" value="ECO:0007669"/>
    <property type="project" value="TreeGrafter"/>
</dbReference>
<feature type="binding site" evidence="11">
    <location>
        <begin position="172"/>
        <end position="179"/>
    </location>
    <ligand>
        <name>ATP</name>
        <dbReference type="ChEBI" id="CHEBI:30616"/>
    </ligand>
</feature>
<dbReference type="NCBIfam" id="NF008127">
    <property type="entry name" value="PRK10875.1"/>
    <property type="match status" value="1"/>
</dbReference>
<gene>
    <name evidence="11 14" type="primary">recD</name>
    <name evidence="14" type="ORF">EHSB41UT_02329</name>
</gene>
<dbReference type="GO" id="GO:0008854">
    <property type="term" value="F:exodeoxyribonuclease V activity"/>
    <property type="evidence" value="ECO:0007669"/>
    <property type="project" value="InterPro"/>
</dbReference>
<comment type="function">
    <text evidence="11">A helicase/nuclease that prepares dsDNA breaks (DSB) for recombinational DNA repair. Binds to DSBs and unwinds DNA via a highly rapid and processive ATP-dependent bidirectional helicase activity. Unwinds dsDNA until it encounters a Chi (crossover hotspot instigator) sequence from the 3' direction. Cuts ssDNA a few nucleotides 3' to the Chi site. The properties and activities of the enzyme are changed at Chi. The Chi-altered holoenzyme produces a long 3'-ssDNA overhang and facilitates RecA-binding to the ssDNA for homologous DNA recombination and repair. Holoenzyme degrades any linearized DNA that is unable to undergo homologous recombination. In the holoenzyme this subunit has ssDNA-dependent ATPase and 5'-3' helicase activity. When added to pre-assembled RecBC greatly stimulates nuclease activity and augments holoenzyme processivity. Negatively regulates the RecA-loading ability of RecBCD.</text>
</comment>
<dbReference type="Gene3D" id="1.10.10.1020">
    <property type="entry name" value="RecBCD complex, subunit RecD, N-terminal domain"/>
    <property type="match status" value="1"/>
</dbReference>
<keyword evidence="6 11" id="KW-0269">Exonuclease</keyword>
<evidence type="ECO:0000256" key="1">
    <source>
        <dbReference type="ARBA" id="ARBA00022722"/>
    </source>
</evidence>
<dbReference type="RefSeq" id="WP_087110038.1">
    <property type="nucleotide sequence ID" value="NZ_CBCSCN010000003.1"/>
</dbReference>
<comment type="subunit">
    <text evidence="11">Heterotrimer of RecB, RecC and RecD. All subunits contribute to DNA-binding.</text>
</comment>
<dbReference type="InterPro" id="IPR027417">
    <property type="entry name" value="P-loop_NTPase"/>
</dbReference>
<keyword evidence="7 11" id="KW-0067">ATP-binding</keyword>
<dbReference type="PANTHER" id="PTHR43788">
    <property type="entry name" value="DNA2/NAM7 HELICASE FAMILY MEMBER"/>
    <property type="match status" value="1"/>
</dbReference>
<dbReference type="InterPro" id="IPR049550">
    <property type="entry name" value="RecD_N"/>
</dbReference>
<evidence type="ECO:0000256" key="2">
    <source>
        <dbReference type="ARBA" id="ARBA00022741"/>
    </source>
</evidence>
<dbReference type="InterPro" id="IPR027785">
    <property type="entry name" value="UvrD-like_helicase_C"/>
</dbReference>
<dbReference type="HAMAP" id="MF_01487">
    <property type="entry name" value="RecD"/>
    <property type="match status" value="1"/>
</dbReference>
<feature type="domain" description="UvrD-like helicase C-terminal" evidence="12">
    <location>
        <begin position="536"/>
        <end position="582"/>
    </location>
</feature>
<feature type="domain" description="RecBCD enzyme subunit RecD N-terminal" evidence="13">
    <location>
        <begin position="11"/>
        <end position="107"/>
    </location>
</feature>
<dbReference type="Pfam" id="PF13538">
    <property type="entry name" value="UvrD_C_2"/>
    <property type="match status" value="1"/>
</dbReference>
<evidence type="ECO:0000256" key="3">
    <source>
        <dbReference type="ARBA" id="ARBA00022763"/>
    </source>
</evidence>
<evidence type="ECO:0000256" key="11">
    <source>
        <dbReference type="HAMAP-Rule" id="MF_01487"/>
    </source>
</evidence>
<keyword evidence="10 11" id="KW-0413">Isomerase</keyword>
<comment type="catalytic activity">
    <reaction evidence="11">
        <text>ATP + H2O = ADP + phosphate + H(+)</text>
        <dbReference type="Rhea" id="RHEA:13065"/>
        <dbReference type="ChEBI" id="CHEBI:15377"/>
        <dbReference type="ChEBI" id="CHEBI:15378"/>
        <dbReference type="ChEBI" id="CHEBI:30616"/>
        <dbReference type="ChEBI" id="CHEBI:43474"/>
        <dbReference type="ChEBI" id="CHEBI:456216"/>
        <dbReference type="EC" id="5.6.2.3"/>
    </reaction>
</comment>
<evidence type="ECO:0000259" key="13">
    <source>
        <dbReference type="Pfam" id="PF21185"/>
    </source>
</evidence>
<dbReference type="EMBL" id="FWPT01000005">
    <property type="protein sequence ID" value="SMA47144.1"/>
    <property type="molecule type" value="Genomic_DNA"/>
</dbReference>
<keyword evidence="8 11" id="KW-0238">DNA-binding</keyword>
<organism evidence="14 15">
    <name type="scientific">Parendozoicomonas haliclonae</name>
    <dbReference type="NCBI Taxonomy" id="1960125"/>
    <lineage>
        <taxon>Bacteria</taxon>
        <taxon>Pseudomonadati</taxon>
        <taxon>Pseudomonadota</taxon>
        <taxon>Gammaproteobacteria</taxon>
        <taxon>Oceanospirillales</taxon>
        <taxon>Endozoicomonadaceae</taxon>
        <taxon>Parendozoicomonas</taxon>
    </lineage>
</organism>
<dbReference type="PANTHER" id="PTHR43788:SF6">
    <property type="entry name" value="DNA HELICASE B"/>
    <property type="match status" value="1"/>
</dbReference>
<keyword evidence="5 11" id="KW-0347">Helicase</keyword>
<dbReference type="AlphaFoldDB" id="A0A1X7AKG7"/>
<dbReference type="GO" id="GO:0003677">
    <property type="term" value="F:DNA binding"/>
    <property type="evidence" value="ECO:0007669"/>
    <property type="project" value="UniProtKB-UniRule"/>
</dbReference>
<dbReference type="GO" id="GO:0016887">
    <property type="term" value="F:ATP hydrolysis activity"/>
    <property type="evidence" value="ECO:0007669"/>
    <property type="project" value="RHEA"/>
</dbReference>
<proteinExistence type="inferred from homology"/>
<protein>
    <recommendedName>
        <fullName evidence="11">RecBCD enzyme subunit RecD</fullName>
        <ecNumber evidence="11">5.6.2.3</ecNumber>
    </recommendedName>
    <alternativeName>
        <fullName evidence="11">DNA 5'-3' helicase subunit RecD</fullName>
    </alternativeName>
    <alternativeName>
        <fullName evidence="11">Exonuclease V subunit RecD</fullName>
        <shortName evidence="11">ExoV subunit RecD</shortName>
    </alternativeName>
    <alternativeName>
        <fullName evidence="11">Helicase/nuclease RecBCD subunit RecD</fullName>
    </alternativeName>
</protein>
<dbReference type="Proteomes" id="UP000196573">
    <property type="component" value="Unassembled WGS sequence"/>
</dbReference>
<dbReference type="Gene3D" id="3.40.50.300">
    <property type="entry name" value="P-loop containing nucleotide triphosphate hydrolases"/>
    <property type="match status" value="3"/>
</dbReference>
<accession>A0A1X7AKG7</accession>
<dbReference type="GO" id="GO:0009338">
    <property type="term" value="C:exodeoxyribonuclease V complex"/>
    <property type="evidence" value="ECO:0007669"/>
    <property type="project" value="InterPro"/>
</dbReference>